<dbReference type="Gene3D" id="3.30.420.10">
    <property type="entry name" value="Ribonuclease H-like superfamily/Ribonuclease H"/>
    <property type="match status" value="1"/>
</dbReference>
<name>A0A2M6P1B6_9BACT</name>
<feature type="domain" description="Predicted 3'-5' exonuclease PolB-like" evidence="1">
    <location>
        <begin position="90"/>
        <end position="217"/>
    </location>
</feature>
<evidence type="ECO:0000313" key="3">
    <source>
        <dbReference type="Proteomes" id="UP000228528"/>
    </source>
</evidence>
<dbReference type="InterPro" id="IPR012337">
    <property type="entry name" value="RNaseH-like_sf"/>
</dbReference>
<dbReference type="GO" id="GO:0004527">
    <property type="term" value="F:exonuclease activity"/>
    <property type="evidence" value="ECO:0007669"/>
    <property type="project" value="UniProtKB-KW"/>
</dbReference>
<proteinExistence type="predicted"/>
<organism evidence="2 3">
    <name type="scientific">Candidatus Magasanikbacteria bacterium CG10_big_fil_rev_8_21_14_0_10_38_6</name>
    <dbReference type="NCBI Taxonomy" id="1974647"/>
    <lineage>
        <taxon>Bacteria</taxon>
        <taxon>Candidatus Magasanikiibacteriota</taxon>
    </lineage>
</organism>
<keyword evidence="2" id="KW-0269">Exonuclease</keyword>
<dbReference type="GO" id="GO:0003676">
    <property type="term" value="F:nucleic acid binding"/>
    <property type="evidence" value="ECO:0007669"/>
    <property type="project" value="InterPro"/>
</dbReference>
<gene>
    <name evidence="2" type="ORF">COU30_02030</name>
</gene>
<protein>
    <submittedName>
        <fullName evidence="2">3'-5' exonuclease</fullName>
    </submittedName>
</protein>
<evidence type="ECO:0000259" key="1">
    <source>
        <dbReference type="Pfam" id="PF10108"/>
    </source>
</evidence>
<accession>A0A2M6P1B6</accession>
<dbReference type="Pfam" id="PF10108">
    <property type="entry name" value="DNA_pol_B_exo2"/>
    <property type="match status" value="1"/>
</dbReference>
<dbReference type="SUPFAM" id="SSF53098">
    <property type="entry name" value="Ribonuclease H-like"/>
    <property type="match status" value="1"/>
</dbReference>
<keyword evidence="2" id="KW-0378">Hydrolase</keyword>
<reference evidence="3" key="1">
    <citation type="submission" date="2017-09" db="EMBL/GenBank/DDBJ databases">
        <title>Depth-based differentiation of microbial function through sediment-hosted aquifers and enrichment of novel symbionts in the deep terrestrial subsurface.</title>
        <authorList>
            <person name="Probst A.J."/>
            <person name="Ladd B."/>
            <person name="Jarett J.K."/>
            <person name="Geller-Mcgrath D.E."/>
            <person name="Sieber C.M.K."/>
            <person name="Emerson J.B."/>
            <person name="Anantharaman K."/>
            <person name="Thomas B.C."/>
            <person name="Malmstrom R."/>
            <person name="Stieglmeier M."/>
            <person name="Klingl A."/>
            <person name="Woyke T."/>
            <person name="Ryan C.M."/>
            <person name="Banfield J.F."/>
        </authorList>
    </citation>
    <scope>NUCLEOTIDE SEQUENCE [LARGE SCALE GENOMIC DNA]</scope>
</reference>
<dbReference type="InterPro" id="IPR036397">
    <property type="entry name" value="RNaseH_sf"/>
</dbReference>
<dbReference type="Proteomes" id="UP000228528">
    <property type="component" value="Unassembled WGS sequence"/>
</dbReference>
<keyword evidence="2" id="KW-0540">Nuclease</keyword>
<evidence type="ECO:0000313" key="2">
    <source>
        <dbReference type="EMBL" id="PIR77515.1"/>
    </source>
</evidence>
<dbReference type="EMBL" id="PFBW01000091">
    <property type="protein sequence ID" value="PIR77515.1"/>
    <property type="molecule type" value="Genomic_DNA"/>
</dbReference>
<dbReference type="AlphaFoldDB" id="A0A2M6P1B6"/>
<sequence>MSIQGGNTFVFDIETIAVCLDDLPDSVQEYLLRFSDGTAQETDAVQHQMALWAPTNTIIAIGVYCVETKTGAVYFQAGGQSVDFEKEGIRYVSGDEAFVLTRFWQVMTHAGRFVTFNGRGFDCPVLLLRSAMLGVAPTMNIMPYRYNSLLHVDLLEQFTFYNTTRKFSLDLYCRSFGIPSPKIAMNGHDLPMYFREGKYVDIATYCMGDVLATVRLFEYWQKYLSFRTLS</sequence>
<comment type="caution">
    <text evidence="2">The sequence shown here is derived from an EMBL/GenBank/DDBJ whole genome shotgun (WGS) entry which is preliminary data.</text>
</comment>
<dbReference type="InterPro" id="IPR019288">
    <property type="entry name" value="3'-5'_exonuclease_PolB-like"/>
</dbReference>